<feature type="signal peptide" evidence="1">
    <location>
        <begin position="1"/>
        <end position="27"/>
    </location>
</feature>
<reference evidence="2" key="2">
    <citation type="journal article" date="2021" name="PeerJ">
        <title>Extensive microbial diversity within the chicken gut microbiome revealed by metagenomics and culture.</title>
        <authorList>
            <person name="Gilroy R."/>
            <person name="Ravi A."/>
            <person name="Getino M."/>
            <person name="Pursley I."/>
            <person name="Horton D.L."/>
            <person name="Alikhan N.F."/>
            <person name="Baker D."/>
            <person name="Gharbi K."/>
            <person name="Hall N."/>
            <person name="Watson M."/>
            <person name="Adriaenssens E.M."/>
            <person name="Foster-Nyarko E."/>
            <person name="Jarju S."/>
            <person name="Secka A."/>
            <person name="Antonio M."/>
            <person name="Oren A."/>
            <person name="Chaudhuri R.R."/>
            <person name="La Ragione R."/>
            <person name="Hildebrand F."/>
            <person name="Pallen M.J."/>
        </authorList>
    </citation>
    <scope>NUCLEOTIDE SEQUENCE</scope>
    <source>
        <strain evidence="2">B3-4054</strain>
    </source>
</reference>
<gene>
    <name evidence="2" type="ORF">IAA96_02125</name>
</gene>
<proteinExistence type="predicted"/>
<keyword evidence="1" id="KW-0732">Signal</keyword>
<reference evidence="2" key="1">
    <citation type="submission" date="2020-10" db="EMBL/GenBank/DDBJ databases">
        <authorList>
            <person name="Gilroy R."/>
        </authorList>
    </citation>
    <scope>NUCLEOTIDE SEQUENCE</scope>
    <source>
        <strain evidence="2">B3-4054</strain>
    </source>
</reference>
<accession>A0A9D9HH24</accession>
<dbReference type="AlphaFoldDB" id="A0A9D9HH24"/>
<dbReference type="Proteomes" id="UP000823616">
    <property type="component" value="Unassembled WGS sequence"/>
</dbReference>
<evidence type="ECO:0000313" key="2">
    <source>
        <dbReference type="EMBL" id="MBO8449882.1"/>
    </source>
</evidence>
<organism evidence="2 3">
    <name type="scientific">Candidatus Avitreponema avistercoris</name>
    <dbReference type="NCBI Taxonomy" id="2840705"/>
    <lineage>
        <taxon>Bacteria</taxon>
        <taxon>Pseudomonadati</taxon>
        <taxon>Spirochaetota</taxon>
        <taxon>Spirochaetia</taxon>
        <taxon>Spirochaetales</taxon>
        <taxon>Candidatus Avitreponema</taxon>
    </lineage>
</organism>
<feature type="non-terminal residue" evidence="2">
    <location>
        <position position="411"/>
    </location>
</feature>
<evidence type="ECO:0000256" key="1">
    <source>
        <dbReference type="SAM" id="SignalP"/>
    </source>
</evidence>
<comment type="caution">
    <text evidence="2">The sequence shown here is derived from an EMBL/GenBank/DDBJ whole genome shotgun (WGS) entry which is preliminary data.</text>
</comment>
<dbReference type="EMBL" id="JADIMS010000036">
    <property type="protein sequence ID" value="MBO8449882.1"/>
    <property type="molecule type" value="Genomic_DNA"/>
</dbReference>
<feature type="chain" id="PRO_5039479351" evidence="1">
    <location>
        <begin position="28"/>
        <end position="411"/>
    </location>
</feature>
<evidence type="ECO:0000313" key="3">
    <source>
        <dbReference type="Proteomes" id="UP000823616"/>
    </source>
</evidence>
<protein>
    <submittedName>
        <fullName evidence="2">Uncharacterized protein</fullName>
    </submittedName>
</protein>
<sequence length="411" mass="44804">MFDFFLRKIPLWFFAAAILCLHPALFAQDEDGWSGFSSFGFPGGPADGGFAPDSFSGSPFSFALETEMTARAMLGGGYLDGYFHDSRGGDSVFLDPSAKLDFGYASEKTDFRLVLRADRDVLAFWPQDIIGEFTARAYLGDFVLEAGKMKIVWGKGDEVHVVDNFNANDYTNFIFPSYIDRRIAEPMLRLVWNGANLRAEAVYTPVMTADRFAEDGPWVPGPVRDLSGRASSSVLAQANAALKADNAGLLLAALSVADSLVPDTSCFDYGQAGFRLTGTAGLADWGVSYYIGHRKQVSAVWNAAQDLPELGYDRLQVFGLEGAAALGRFNLRAEAAYWMTEDFAGTDPGVHNHSVQWVAGFDVDLPIHNLNVNIQNNGAVVLHGGETGSPLDVDYDAKQRHTNNTVSYTHL</sequence>
<name>A0A9D9HH24_9SPIR</name>